<feature type="compositionally biased region" description="Polar residues" evidence="1">
    <location>
        <begin position="302"/>
        <end position="318"/>
    </location>
</feature>
<evidence type="ECO:0000256" key="1">
    <source>
        <dbReference type="SAM" id="MobiDB-lite"/>
    </source>
</evidence>
<keyword evidence="3" id="KW-1185">Reference proteome</keyword>
<accession>A0A2A2KYQ6</accession>
<feature type="region of interest" description="Disordered" evidence="1">
    <location>
        <begin position="33"/>
        <end position="54"/>
    </location>
</feature>
<feature type="region of interest" description="Disordered" evidence="1">
    <location>
        <begin position="277"/>
        <end position="296"/>
    </location>
</feature>
<feature type="region of interest" description="Disordered" evidence="1">
    <location>
        <begin position="302"/>
        <end position="350"/>
    </location>
</feature>
<proteinExistence type="predicted"/>
<evidence type="ECO:0000313" key="3">
    <source>
        <dbReference type="Proteomes" id="UP000218231"/>
    </source>
</evidence>
<comment type="caution">
    <text evidence="2">The sequence shown here is derived from an EMBL/GenBank/DDBJ whole genome shotgun (WGS) entry which is preliminary data.</text>
</comment>
<reference evidence="2 3" key="1">
    <citation type="journal article" date="2017" name="Curr. Biol.">
        <title>Genome architecture and evolution of a unichromosomal asexual nematode.</title>
        <authorList>
            <person name="Fradin H."/>
            <person name="Zegar C."/>
            <person name="Gutwein M."/>
            <person name="Lucas J."/>
            <person name="Kovtun M."/>
            <person name="Corcoran D."/>
            <person name="Baugh L.R."/>
            <person name="Kiontke K."/>
            <person name="Gunsalus K."/>
            <person name="Fitch D.H."/>
            <person name="Piano F."/>
        </authorList>
    </citation>
    <scope>NUCLEOTIDE SEQUENCE [LARGE SCALE GENOMIC DNA]</scope>
    <source>
        <strain evidence="2">PF1309</strain>
    </source>
</reference>
<organism evidence="2 3">
    <name type="scientific">Diploscapter pachys</name>
    <dbReference type="NCBI Taxonomy" id="2018661"/>
    <lineage>
        <taxon>Eukaryota</taxon>
        <taxon>Metazoa</taxon>
        <taxon>Ecdysozoa</taxon>
        <taxon>Nematoda</taxon>
        <taxon>Chromadorea</taxon>
        <taxon>Rhabditida</taxon>
        <taxon>Rhabditina</taxon>
        <taxon>Rhabditomorpha</taxon>
        <taxon>Rhabditoidea</taxon>
        <taxon>Rhabditidae</taxon>
        <taxon>Diploscapter</taxon>
    </lineage>
</organism>
<dbReference type="Proteomes" id="UP000218231">
    <property type="component" value="Unassembled WGS sequence"/>
</dbReference>
<feature type="compositionally biased region" description="Low complexity" evidence="1">
    <location>
        <begin position="45"/>
        <end position="54"/>
    </location>
</feature>
<feature type="region of interest" description="Disordered" evidence="1">
    <location>
        <begin position="127"/>
        <end position="238"/>
    </location>
</feature>
<dbReference type="AlphaFoldDB" id="A0A2A2KYQ6"/>
<feature type="compositionally biased region" description="Polar residues" evidence="1">
    <location>
        <begin position="216"/>
        <end position="235"/>
    </location>
</feature>
<protein>
    <submittedName>
        <fullName evidence="2">Uncharacterized protein</fullName>
    </submittedName>
</protein>
<feature type="compositionally biased region" description="Basic and acidic residues" evidence="1">
    <location>
        <begin position="170"/>
        <end position="185"/>
    </location>
</feature>
<name>A0A2A2KYQ6_9BILA</name>
<feature type="compositionally biased region" description="Basic and acidic residues" evidence="1">
    <location>
        <begin position="83"/>
        <end position="100"/>
    </location>
</feature>
<sequence length="350" mass="38503">MGKLIIHNLDPEQTKFFIGHLLQMGFPFTYGPENLQEPQPPPAPAVDAATAQPTSAARATSTQLGSQTVMQNPMEGWPVLEQKNKDEKQEDWNAEQEKVRLARKRSIDQPPDPVTIRQAFQDMGINVSYGSPSDAHREGGKVALPTSEQKTINSPKPNEPVTSTQPPAPAEKKVQELHPKVEEQKSSQFPQKKKTWTEQDEQDLDECGGVLVDMVNGSTNKPVPPSTEQQQQAAASVSIPRDLTNSELLHSCQPTGSRMRQFDQSRNRTGGQGFNQSFQAEGRMGPPSSRFPPTASVQAFPSHVQTDSSGFPVSQMSFNGRGNGNQRGNWGRGNGHGYWRSNRGRNGNNN</sequence>
<feature type="region of interest" description="Disordered" evidence="1">
    <location>
        <begin position="83"/>
        <end position="113"/>
    </location>
</feature>
<feature type="compositionally biased region" description="Polar residues" evidence="1">
    <location>
        <begin position="146"/>
        <end position="165"/>
    </location>
</feature>
<gene>
    <name evidence="2" type="ORF">WR25_10323</name>
</gene>
<feature type="compositionally biased region" description="Gly residues" evidence="1">
    <location>
        <begin position="321"/>
        <end position="336"/>
    </location>
</feature>
<evidence type="ECO:0000313" key="2">
    <source>
        <dbReference type="EMBL" id="PAV78997.1"/>
    </source>
</evidence>
<dbReference type="EMBL" id="LIAE01007485">
    <property type="protein sequence ID" value="PAV78997.1"/>
    <property type="molecule type" value="Genomic_DNA"/>
</dbReference>